<protein>
    <submittedName>
        <fullName evidence="2">PhnD/SsuA/transferrin family substrate-binding protein</fullName>
    </submittedName>
</protein>
<proteinExistence type="predicted"/>
<dbReference type="Proteomes" id="UP000431684">
    <property type="component" value="Unassembled WGS sequence"/>
</dbReference>
<reference evidence="2 3" key="1">
    <citation type="submission" date="2019-11" db="EMBL/GenBank/DDBJ databases">
        <title>Draft Genome Sequences of Six Type Strains of the Genus Massilia.</title>
        <authorList>
            <person name="Miess H."/>
            <person name="Frediansyah A."/>
            <person name="Goeker M."/>
            <person name="Gross H."/>
        </authorList>
    </citation>
    <scope>NUCLEOTIDE SEQUENCE [LARGE SCALE GENOMIC DNA]</scope>
    <source>
        <strain evidence="2 3">DSM 17513</strain>
    </source>
</reference>
<accession>A0A6I3XH48</accession>
<sequence>MYRTRFAGPWLAACLLAALLVASHGACSAARAEPGAGTADPRPAYMFSPVNQHNVQITAGYWNPIMDYVSRASGVTVRLKLGRTSADTTSFVLAQEVDFAFTNHLFAPEREHMGWRVLARRSGAPVRSQIVTLADSKVTTLDALAGGDVAFPGPEATIAYQVSHAELVRRAVRVDVVFAGNMDGAFAQLVSGKARAVGANSQLAASFTARTGQPLRVLWQSERFNDLALMVSPRVPAAAAEAVARAFTGMADDPQGRRVLDRAAALVKSAPFAFVPATGADYAAYRDFHGRAPAGPR</sequence>
<name>A0A6I3XH48_9BURK</name>
<gene>
    <name evidence="2" type="ORF">GJV26_00995</name>
</gene>
<keyword evidence="1" id="KW-0732">Signal</keyword>
<dbReference type="Gene3D" id="3.40.190.10">
    <property type="entry name" value="Periplasmic binding protein-like II"/>
    <property type="match status" value="2"/>
</dbReference>
<dbReference type="PANTHER" id="PTHR35841:SF1">
    <property type="entry name" value="PHOSPHONATES-BINDING PERIPLASMIC PROTEIN"/>
    <property type="match status" value="1"/>
</dbReference>
<dbReference type="AlphaFoldDB" id="A0A6I3XH48"/>
<keyword evidence="3" id="KW-1185">Reference proteome</keyword>
<dbReference type="RefSeq" id="WP_155706869.1">
    <property type="nucleotide sequence ID" value="NZ_BMWU01000027.1"/>
</dbReference>
<dbReference type="Pfam" id="PF12974">
    <property type="entry name" value="Phosphonate-bd"/>
    <property type="match status" value="1"/>
</dbReference>
<evidence type="ECO:0000256" key="1">
    <source>
        <dbReference type="SAM" id="SignalP"/>
    </source>
</evidence>
<dbReference type="SUPFAM" id="SSF53850">
    <property type="entry name" value="Periplasmic binding protein-like II"/>
    <property type="match status" value="1"/>
</dbReference>
<feature type="chain" id="PRO_5026318365" evidence="1">
    <location>
        <begin position="33"/>
        <end position="297"/>
    </location>
</feature>
<dbReference type="OrthoDB" id="9178452at2"/>
<organism evidence="2 3">
    <name type="scientific">Pseudoduganella dura</name>
    <dbReference type="NCBI Taxonomy" id="321982"/>
    <lineage>
        <taxon>Bacteria</taxon>
        <taxon>Pseudomonadati</taxon>
        <taxon>Pseudomonadota</taxon>
        <taxon>Betaproteobacteria</taxon>
        <taxon>Burkholderiales</taxon>
        <taxon>Oxalobacteraceae</taxon>
        <taxon>Telluria group</taxon>
        <taxon>Pseudoduganella</taxon>
    </lineage>
</organism>
<dbReference type="PANTHER" id="PTHR35841">
    <property type="entry name" value="PHOSPHONATES-BINDING PERIPLASMIC PROTEIN"/>
    <property type="match status" value="1"/>
</dbReference>
<evidence type="ECO:0000313" key="3">
    <source>
        <dbReference type="Proteomes" id="UP000431684"/>
    </source>
</evidence>
<evidence type="ECO:0000313" key="2">
    <source>
        <dbReference type="EMBL" id="MUI11075.1"/>
    </source>
</evidence>
<dbReference type="EMBL" id="WNWM01000002">
    <property type="protein sequence ID" value="MUI11075.1"/>
    <property type="molecule type" value="Genomic_DNA"/>
</dbReference>
<comment type="caution">
    <text evidence="2">The sequence shown here is derived from an EMBL/GenBank/DDBJ whole genome shotgun (WGS) entry which is preliminary data.</text>
</comment>
<feature type="signal peptide" evidence="1">
    <location>
        <begin position="1"/>
        <end position="32"/>
    </location>
</feature>